<keyword evidence="3" id="KW-1185">Reference proteome</keyword>
<dbReference type="Proteomes" id="UP000619260">
    <property type="component" value="Unassembled WGS sequence"/>
</dbReference>
<protein>
    <recommendedName>
        <fullName evidence="4">Extracellular solute-binding protein</fullName>
    </recommendedName>
</protein>
<dbReference type="Gene3D" id="3.40.190.10">
    <property type="entry name" value="Periplasmic binding protein-like II"/>
    <property type="match status" value="1"/>
</dbReference>
<organism evidence="2 3">
    <name type="scientific">Virgisporangium aliadipatigenens</name>
    <dbReference type="NCBI Taxonomy" id="741659"/>
    <lineage>
        <taxon>Bacteria</taxon>
        <taxon>Bacillati</taxon>
        <taxon>Actinomycetota</taxon>
        <taxon>Actinomycetes</taxon>
        <taxon>Micromonosporales</taxon>
        <taxon>Micromonosporaceae</taxon>
        <taxon>Virgisporangium</taxon>
    </lineage>
</organism>
<dbReference type="PANTHER" id="PTHR43649:SF12">
    <property type="entry name" value="DIACETYLCHITOBIOSE BINDING PROTEIN DASA"/>
    <property type="match status" value="1"/>
</dbReference>
<dbReference type="SUPFAM" id="SSF53850">
    <property type="entry name" value="Periplasmic binding protein-like II"/>
    <property type="match status" value="1"/>
</dbReference>
<dbReference type="PANTHER" id="PTHR43649">
    <property type="entry name" value="ARABINOSE-BINDING PROTEIN-RELATED"/>
    <property type="match status" value="1"/>
</dbReference>
<reference evidence="2" key="1">
    <citation type="submission" date="2021-01" db="EMBL/GenBank/DDBJ databases">
        <title>Whole genome shotgun sequence of Virgisporangium aliadipatigenens NBRC 105644.</title>
        <authorList>
            <person name="Komaki H."/>
            <person name="Tamura T."/>
        </authorList>
    </citation>
    <scope>NUCLEOTIDE SEQUENCE</scope>
    <source>
        <strain evidence="2">NBRC 105644</strain>
    </source>
</reference>
<dbReference type="EMBL" id="BOPF01000041">
    <property type="protein sequence ID" value="GIJ50918.1"/>
    <property type="molecule type" value="Genomic_DNA"/>
</dbReference>
<accession>A0A8J3YWD7</accession>
<dbReference type="AlphaFoldDB" id="A0A8J3YWD7"/>
<dbReference type="PROSITE" id="PS51257">
    <property type="entry name" value="PROKAR_LIPOPROTEIN"/>
    <property type="match status" value="1"/>
</dbReference>
<evidence type="ECO:0000256" key="1">
    <source>
        <dbReference type="SAM" id="SignalP"/>
    </source>
</evidence>
<evidence type="ECO:0000313" key="3">
    <source>
        <dbReference type="Proteomes" id="UP000619260"/>
    </source>
</evidence>
<comment type="caution">
    <text evidence="2">The sequence shown here is derived from an EMBL/GenBank/DDBJ whole genome shotgun (WGS) entry which is preliminary data.</text>
</comment>
<name>A0A8J3YWD7_9ACTN</name>
<feature type="chain" id="PRO_5035190149" description="Extracellular solute-binding protein" evidence="1">
    <location>
        <begin position="29"/>
        <end position="445"/>
    </location>
</feature>
<dbReference type="InterPro" id="IPR006059">
    <property type="entry name" value="SBP"/>
</dbReference>
<keyword evidence="1" id="KW-0732">Signal</keyword>
<evidence type="ECO:0000313" key="2">
    <source>
        <dbReference type="EMBL" id="GIJ50918.1"/>
    </source>
</evidence>
<feature type="signal peptide" evidence="1">
    <location>
        <begin position="1"/>
        <end position="28"/>
    </location>
</feature>
<dbReference type="Pfam" id="PF01547">
    <property type="entry name" value="SBP_bac_1"/>
    <property type="match status" value="1"/>
</dbReference>
<proteinExistence type="predicted"/>
<evidence type="ECO:0008006" key="4">
    <source>
        <dbReference type="Google" id="ProtNLM"/>
    </source>
</evidence>
<dbReference type="InterPro" id="IPR050490">
    <property type="entry name" value="Bact_solute-bd_prot1"/>
</dbReference>
<gene>
    <name evidence="2" type="ORF">Val02_78040</name>
</gene>
<sequence>MNLRDVRAALRAGWLGVAVLLSACGVNASLEGTDESERTTGVTITVDMFNEPPPKATLAAFTKATGIAVNWVVTDWDSLQTKILAATKARRYFADATDVDWSRVGQLSRLSAFYPMETLIDTKALAEDMPQLTSFTSHGHVIGIPYDAMFDVLTVNKEMFAAAGVSATPATMEEYTAALWTIKSKGVAAYPLSIPFAPAEGLSTYWYQVTAAFGGTVLDEKHKQHFADPASPGYRAAKWMVDAYRGGLVPPGNLDLADGQAQQTVMAKGLAASTFADYSGNIGTLYDVPSASSVVHKIAYVATPGTPVNNSIPDGIGVPVHAKYPKAAARFIEWFTSAGNQADFAGINGVDKAMPNYSLPSHLSAVRQLAEKGQLIGGAELATMLKTSSRPIFGTGAPSWYPHFSAAVYTHLHAAAAGEESVDTAVRAIAAVADRLSSRVITVGE</sequence>